<accession>A0AA38H4G3</accession>
<dbReference type="InterPro" id="IPR001611">
    <property type="entry name" value="Leu-rich_rpt"/>
</dbReference>
<comment type="caution">
    <text evidence="4">The sequence shown here is derived from an EMBL/GenBank/DDBJ whole genome shotgun (WGS) entry which is preliminary data.</text>
</comment>
<gene>
    <name evidence="4" type="ORF">MKK02DRAFT_17326</name>
</gene>
<dbReference type="EMBL" id="JAKWFO010000008">
    <property type="protein sequence ID" value="KAI9633560.1"/>
    <property type="molecule type" value="Genomic_DNA"/>
</dbReference>
<dbReference type="AlphaFoldDB" id="A0AA38H4G3"/>
<keyword evidence="1" id="KW-0433">Leucine-rich repeat</keyword>
<dbReference type="GO" id="GO:0005737">
    <property type="term" value="C:cytoplasm"/>
    <property type="evidence" value="ECO:0007669"/>
    <property type="project" value="TreeGrafter"/>
</dbReference>
<dbReference type="SUPFAM" id="SSF52058">
    <property type="entry name" value="L domain-like"/>
    <property type="match status" value="1"/>
</dbReference>
<dbReference type="PANTHER" id="PTHR48051:SF46">
    <property type="entry name" value="LEUCINE RICH REPEAT-CONTAINING DOMAIN PROTEIN"/>
    <property type="match status" value="1"/>
</dbReference>
<evidence type="ECO:0000313" key="4">
    <source>
        <dbReference type="EMBL" id="KAI9633560.1"/>
    </source>
</evidence>
<feature type="region of interest" description="Disordered" evidence="3">
    <location>
        <begin position="354"/>
        <end position="481"/>
    </location>
</feature>
<evidence type="ECO:0000256" key="2">
    <source>
        <dbReference type="ARBA" id="ARBA00022737"/>
    </source>
</evidence>
<dbReference type="Pfam" id="PF00560">
    <property type="entry name" value="LRR_1"/>
    <property type="match status" value="1"/>
</dbReference>
<protein>
    <recommendedName>
        <fullName evidence="6">L domain-like protein</fullName>
    </recommendedName>
</protein>
<name>A0AA38H4G3_9TREE</name>
<dbReference type="RefSeq" id="XP_052943337.1">
    <property type="nucleotide sequence ID" value="XM_053085772.1"/>
</dbReference>
<sequence>MDRGAARSRKRSQIQNGPAAPQHAESSGAPHRPRPEGNDRFRQPHAEGASGATRYKPKAIRSSAALIWSQAAFAIPPPKDVLEGVRRVDLAGSGLTDVSWLKGTGVTWLNLAGCQISEGWEAVGSLTELSVLNISNCGLKQLPDSLKGLVNLKALVAMGNEWTSIDGEVLSSWKELNSLIVSHSPSLSSLPKALAQVVHLSKLTFSHCPKLSATSLPDLYPLPLLRDVKMNNLPLLTSLPSHISAWGTGDLSLTRKPRANDADSDSDQPGESSTVRRGEGLEVLDLGNCSLPYGAIEGVFLKPKSAKWAHLRSLTLHSNPLGTTHPNYSELLQASALLPNLQIVDAKRVVERKRKGEVSESKKERMARERRENKMKPSGANVGGTGAMRKWGGEADEREEVVEPVPAEEKKVKKRKAEDGEKIKVKKARVDGEPRKLKSDKTGKADDHKAKPAPAAPPAAEAALDPSLSVAPAKKPTKPAAKEPVFEVIDVAKAAKAAKGEKVGRLERRLKERKDKKQGIEPVKDVAPVDLKSLFGAGAKTDDNEDSGLGVGGW</sequence>
<dbReference type="Proteomes" id="UP001164286">
    <property type="component" value="Unassembled WGS sequence"/>
</dbReference>
<dbReference type="PANTHER" id="PTHR48051">
    <property type="match status" value="1"/>
</dbReference>
<feature type="compositionally biased region" description="Low complexity" evidence="3">
    <location>
        <begin position="458"/>
        <end position="479"/>
    </location>
</feature>
<dbReference type="InterPro" id="IPR032675">
    <property type="entry name" value="LRR_dom_sf"/>
</dbReference>
<proteinExistence type="predicted"/>
<feature type="region of interest" description="Disordered" evidence="3">
    <location>
        <begin position="1"/>
        <end position="55"/>
    </location>
</feature>
<feature type="compositionally biased region" description="Basic residues" evidence="3">
    <location>
        <begin position="1"/>
        <end position="12"/>
    </location>
</feature>
<feature type="compositionally biased region" description="Basic and acidic residues" evidence="3">
    <location>
        <begin position="407"/>
        <end position="450"/>
    </location>
</feature>
<dbReference type="GeneID" id="77724973"/>
<organism evidence="4 5">
    <name type="scientific">Dioszegia hungarica</name>
    <dbReference type="NCBI Taxonomy" id="4972"/>
    <lineage>
        <taxon>Eukaryota</taxon>
        <taxon>Fungi</taxon>
        <taxon>Dikarya</taxon>
        <taxon>Basidiomycota</taxon>
        <taxon>Agaricomycotina</taxon>
        <taxon>Tremellomycetes</taxon>
        <taxon>Tremellales</taxon>
        <taxon>Bulleribasidiaceae</taxon>
        <taxon>Dioszegia</taxon>
    </lineage>
</organism>
<evidence type="ECO:0008006" key="6">
    <source>
        <dbReference type="Google" id="ProtNLM"/>
    </source>
</evidence>
<evidence type="ECO:0000313" key="5">
    <source>
        <dbReference type="Proteomes" id="UP001164286"/>
    </source>
</evidence>
<dbReference type="Gene3D" id="3.80.10.10">
    <property type="entry name" value="Ribonuclease Inhibitor"/>
    <property type="match status" value="1"/>
</dbReference>
<keyword evidence="5" id="KW-1185">Reference proteome</keyword>
<feature type="compositionally biased region" description="Basic and acidic residues" evidence="3">
    <location>
        <begin position="33"/>
        <end position="45"/>
    </location>
</feature>
<feature type="region of interest" description="Disordered" evidence="3">
    <location>
        <begin position="254"/>
        <end position="279"/>
    </location>
</feature>
<feature type="compositionally biased region" description="Basic and acidic residues" evidence="3">
    <location>
        <begin position="354"/>
        <end position="375"/>
    </location>
</feature>
<dbReference type="InterPro" id="IPR050216">
    <property type="entry name" value="LRR_domain-containing"/>
</dbReference>
<evidence type="ECO:0000256" key="3">
    <source>
        <dbReference type="SAM" id="MobiDB-lite"/>
    </source>
</evidence>
<evidence type="ECO:0000256" key="1">
    <source>
        <dbReference type="ARBA" id="ARBA00022614"/>
    </source>
</evidence>
<keyword evidence="2" id="KW-0677">Repeat</keyword>
<reference evidence="4" key="1">
    <citation type="journal article" date="2022" name="G3 (Bethesda)">
        <title>High quality genome of the basidiomycete yeast Dioszegia hungarica PDD-24b-2 isolated from cloud water.</title>
        <authorList>
            <person name="Jarrige D."/>
            <person name="Haridas S."/>
            <person name="Bleykasten-Grosshans C."/>
            <person name="Joly M."/>
            <person name="Nadalig T."/>
            <person name="Sancelme M."/>
            <person name="Vuilleumier S."/>
            <person name="Grigoriev I.V."/>
            <person name="Amato P."/>
            <person name="Bringel F."/>
        </authorList>
    </citation>
    <scope>NUCLEOTIDE SEQUENCE</scope>
    <source>
        <strain evidence="4">PDD-24b-2</strain>
    </source>
</reference>